<dbReference type="RefSeq" id="WP_093328228.1">
    <property type="nucleotide sequence ID" value="NZ_AP027363.1"/>
</dbReference>
<dbReference type="EMBL" id="FOHK01000004">
    <property type="protein sequence ID" value="SET09197.1"/>
    <property type="molecule type" value="Genomic_DNA"/>
</dbReference>
<dbReference type="SUPFAM" id="SSF54523">
    <property type="entry name" value="Pili subunits"/>
    <property type="match status" value="1"/>
</dbReference>
<feature type="transmembrane region" description="Helical" evidence="1">
    <location>
        <begin position="12"/>
        <end position="34"/>
    </location>
</feature>
<dbReference type="Pfam" id="PF07963">
    <property type="entry name" value="N_methyl"/>
    <property type="match status" value="1"/>
</dbReference>
<protein>
    <submittedName>
        <fullName evidence="2">MSHA pilin protein MshA</fullName>
    </submittedName>
</protein>
<keyword evidence="1" id="KW-0812">Transmembrane</keyword>
<dbReference type="Proteomes" id="UP000199308">
    <property type="component" value="Unassembled WGS sequence"/>
</dbReference>
<dbReference type="OrthoDB" id="6265993at2"/>
<evidence type="ECO:0000256" key="1">
    <source>
        <dbReference type="SAM" id="Phobius"/>
    </source>
</evidence>
<evidence type="ECO:0000313" key="2">
    <source>
        <dbReference type="EMBL" id="SET09197.1"/>
    </source>
</evidence>
<keyword evidence="1" id="KW-1133">Transmembrane helix</keyword>
<reference evidence="2 3" key="1">
    <citation type="submission" date="2016-10" db="EMBL/GenBank/DDBJ databases">
        <authorList>
            <person name="de Groot N.N."/>
        </authorList>
    </citation>
    <scope>NUCLEOTIDE SEQUENCE [LARGE SCALE GENOMIC DNA]</scope>
    <source>
        <strain evidence="2 3">DSM 19706</strain>
    </source>
</reference>
<dbReference type="PROSITE" id="PS00409">
    <property type="entry name" value="PROKAR_NTER_METHYL"/>
    <property type="match status" value="1"/>
</dbReference>
<dbReference type="NCBIfam" id="TIGR02532">
    <property type="entry name" value="IV_pilin_GFxxxE"/>
    <property type="match status" value="1"/>
</dbReference>
<keyword evidence="3" id="KW-1185">Reference proteome</keyword>
<dbReference type="AlphaFoldDB" id="A0A1I0BQB9"/>
<proteinExistence type="predicted"/>
<organism evidence="2 3">
    <name type="scientific">Thalassotalea agarivorans</name>
    <name type="common">Thalassomonas agarivorans</name>
    <dbReference type="NCBI Taxonomy" id="349064"/>
    <lineage>
        <taxon>Bacteria</taxon>
        <taxon>Pseudomonadati</taxon>
        <taxon>Pseudomonadota</taxon>
        <taxon>Gammaproteobacteria</taxon>
        <taxon>Alteromonadales</taxon>
        <taxon>Colwelliaceae</taxon>
        <taxon>Thalassotalea</taxon>
    </lineage>
</organism>
<name>A0A1I0BQB9_THASX</name>
<dbReference type="STRING" id="349064.SAMN05660429_01024"/>
<dbReference type="Gene3D" id="3.30.700.10">
    <property type="entry name" value="Glycoprotein, Type 4 Pilin"/>
    <property type="match status" value="1"/>
</dbReference>
<gene>
    <name evidence="2" type="ORF">SAMN05660429_01024</name>
</gene>
<evidence type="ECO:0000313" key="3">
    <source>
        <dbReference type="Proteomes" id="UP000199308"/>
    </source>
</evidence>
<dbReference type="InterPro" id="IPR045584">
    <property type="entry name" value="Pilin-like"/>
</dbReference>
<accession>A0A1I0BQB9</accession>
<dbReference type="InterPro" id="IPR012902">
    <property type="entry name" value="N_methyl_site"/>
</dbReference>
<keyword evidence="1" id="KW-0472">Membrane</keyword>
<sequence length="172" mass="18903">MDLNAKRGGFTLVEMIVVIVILGILAVTVLPKFINIQDDARKATLHQLKGSFKETAELVYEKAVIENKTSGVSRVEVSKNLIIETLHGYPISVGNKGILQAMNVDQSEWIVLNTLEKGSNGLDYISVYMTFPKLVASAKPGLDEVKATNCYVSYGEAKADMKYRLEMVDTGC</sequence>